<dbReference type="EMBL" id="KN826064">
    <property type="protein sequence ID" value="KIK80247.1"/>
    <property type="molecule type" value="Genomic_DNA"/>
</dbReference>
<name>A0A0D0CBM9_9AGAM</name>
<proteinExistence type="predicted"/>
<reference evidence="1 2" key="1">
    <citation type="submission" date="2014-04" db="EMBL/GenBank/DDBJ databases">
        <authorList>
            <consortium name="DOE Joint Genome Institute"/>
            <person name="Kuo A."/>
            <person name="Kohler A."/>
            <person name="Jargeat P."/>
            <person name="Nagy L.G."/>
            <person name="Floudas D."/>
            <person name="Copeland A."/>
            <person name="Barry K.W."/>
            <person name="Cichocki N."/>
            <person name="Veneault-Fourrey C."/>
            <person name="LaButti K."/>
            <person name="Lindquist E.A."/>
            <person name="Lipzen A."/>
            <person name="Lundell T."/>
            <person name="Morin E."/>
            <person name="Murat C."/>
            <person name="Sun H."/>
            <person name="Tunlid A."/>
            <person name="Henrissat B."/>
            <person name="Grigoriev I.V."/>
            <person name="Hibbett D.S."/>
            <person name="Martin F."/>
            <person name="Nordberg H.P."/>
            <person name="Cantor M.N."/>
            <person name="Hua S.X."/>
        </authorList>
    </citation>
    <scope>NUCLEOTIDE SEQUENCE [LARGE SCALE GENOMIC DNA]</scope>
    <source>
        <strain evidence="1 2">Ve08.2h10</strain>
    </source>
</reference>
<reference evidence="2" key="2">
    <citation type="submission" date="2015-01" db="EMBL/GenBank/DDBJ databases">
        <title>Evolutionary Origins and Diversification of the Mycorrhizal Mutualists.</title>
        <authorList>
            <consortium name="DOE Joint Genome Institute"/>
            <consortium name="Mycorrhizal Genomics Consortium"/>
            <person name="Kohler A."/>
            <person name="Kuo A."/>
            <person name="Nagy L.G."/>
            <person name="Floudas D."/>
            <person name="Copeland A."/>
            <person name="Barry K.W."/>
            <person name="Cichocki N."/>
            <person name="Veneault-Fourrey C."/>
            <person name="LaButti K."/>
            <person name="Lindquist E.A."/>
            <person name="Lipzen A."/>
            <person name="Lundell T."/>
            <person name="Morin E."/>
            <person name="Murat C."/>
            <person name="Riley R."/>
            <person name="Ohm R."/>
            <person name="Sun H."/>
            <person name="Tunlid A."/>
            <person name="Henrissat B."/>
            <person name="Grigoriev I.V."/>
            <person name="Hibbett D.S."/>
            <person name="Martin F."/>
        </authorList>
    </citation>
    <scope>NUCLEOTIDE SEQUENCE [LARGE SCALE GENOMIC DNA]</scope>
    <source>
        <strain evidence="2">Ve08.2h10</strain>
    </source>
</reference>
<organism evidence="1 2">
    <name type="scientific">Paxillus rubicundulus Ve08.2h10</name>
    <dbReference type="NCBI Taxonomy" id="930991"/>
    <lineage>
        <taxon>Eukaryota</taxon>
        <taxon>Fungi</taxon>
        <taxon>Dikarya</taxon>
        <taxon>Basidiomycota</taxon>
        <taxon>Agaricomycotina</taxon>
        <taxon>Agaricomycetes</taxon>
        <taxon>Agaricomycetidae</taxon>
        <taxon>Boletales</taxon>
        <taxon>Paxilineae</taxon>
        <taxon>Paxillaceae</taxon>
        <taxon>Paxillus</taxon>
    </lineage>
</organism>
<gene>
    <name evidence="1" type="ORF">PAXRUDRAFT_159143</name>
</gene>
<feature type="non-terminal residue" evidence="1">
    <location>
        <position position="1"/>
    </location>
</feature>
<dbReference type="AlphaFoldDB" id="A0A0D0CBM9"/>
<protein>
    <submittedName>
        <fullName evidence="1">Uncharacterized protein</fullName>
    </submittedName>
</protein>
<dbReference type="Proteomes" id="UP000054538">
    <property type="component" value="Unassembled WGS sequence"/>
</dbReference>
<sequence length="80" mass="9325">LTADSHSWSIWYSKFEEMLTGCKLAQYLTGTKMIQHNWEVWQAQNSLAKHTIVVTIHPSLAVQIYCLETTCECFETLRIF</sequence>
<evidence type="ECO:0000313" key="2">
    <source>
        <dbReference type="Proteomes" id="UP000054538"/>
    </source>
</evidence>
<dbReference type="OrthoDB" id="2614495at2759"/>
<accession>A0A0D0CBM9</accession>
<evidence type="ECO:0000313" key="1">
    <source>
        <dbReference type="EMBL" id="KIK80247.1"/>
    </source>
</evidence>
<dbReference type="InParanoid" id="A0A0D0CBM9"/>
<keyword evidence="2" id="KW-1185">Reference proteome</keyword>
<dbReference type="HOGENOM" id="CLU_2596623_0_0_1"/>